<protein>
    <submittedName>
        <fullName evidence="2">Uncharacterized protein</fullName>
    </submittedName>
</protein>
<feature type="compositionally biased region" description="Basic and acidic residues" evidence="1">
    <location>
        <begin position="726"/>
        <end position="736"/>
    </location>
</feature>
<dbReference type="PANTHER" id="PTHR40788">
    <property type="entry name" value="CLR5 DOMAIN-CONTAINING PROTEIN-RELATED"/>
    <property type="match status" value="1"/>
</dbReference>
<dbReference type="Proteomes" id="UP000325902">
    <property type="component" value="Unassembled WGS sequence"/>
</dbReference>
<evidence type="ECO:0000313" key="3">
    <source>
        <dbReference type="Proteomes" id="UP000325902"/>
    </source>
</evidence>
<evidence type="ECO:0000256" key="1">
    <source>
        <dbReference type="SAM" id="MobiDB-lite"/>
    </source>
</evidence>
<feature type="region of interest" description="Disordered" evidence="1">
    <location>
        <begin position="1"/>
        <end position="27"/>
    </location>
</feature>
<evidence type="ECO:0000313" key="2">
    <source>
        <dbReference type="EMBL" id="KAB2574612.1"/>
    </source>
</evidence>
<accession>A0A5N5DBQ2</accession>
<proteinExistence type="predicted"/>
<feature type="region of interest" description="Disordered" evidence="1">
    <location>
        <begin position="692"/>
        <end position="736"/>
    </location>
</feature>
<sequence>MAAINPRFDPLGPGAEAFDGPDGESAGINWSDPASFSRFLSPNLPVPKAVSPEEVRAKARSHSAQIFQAWNFLNATIERHEATIQKRWFKKTKEQRRKVLLSAWPNMPSTHRPDLEAFFTGESDYQRTAGTKFADSYKFPYINQEDLLKPRSLLLMLNSRARNPPDAFAMADYEAAHFGYTSRALVAPFLNEYTMMFTARRTPETYGELLSWDDEPDSFEWMTSGKGVHPGYGLDILEAQDRVLNFLVECCKLILHDIQPEAMTSEQFPVQPQPPSVSENETGFSSLAVVASEAPYRAPANLDLKRLESLVASKLSAAEDHVWALREDPGYFADCVTDYKEHRQELIPDSNGKPHPIFRPGRENTFWNRVIGEIIANAYLQLELWHEFRDQLANLQRLQAKYAQDISIEKDLPDEYLTAILKLQHYLNHATKGPIGQLKQGVVASPPLRRFWVREPPDDPQSTRIRVREKPGSASDQTRQRLVWLFNAIWDDDRRYLAGITVLVDELERLLQNNADARELTSPYIVGVVSDLAVMVECIRHINLYQPWAQTFESHMRGKEGEFTKDWAERTKGWVQFLAVADGTSLATLGNPSDQKFFYPVDKRRTRENVEAMRRAEQNLDAFWSKSDEHMLAKKRSLDNTAVRQLLSQPRILQRTAEWIEPAKAPQTPAGDVQSLCKPLSELYFDLEQRTERTIDRSGASAPKTKEKTKGTAQTTDRLGTPPAEPLERHRPDEQPVFTVDKRAQKVFSTLFFTPSASAQPGEVAWADFLHAMNSTGFVPEKLYGSVWQFNPTKLDVERSIQFHEPHPSGKIPFRTARRHGRRLNRAYGWHGGMFVLA</sequence>
<dbReference type="OrthoDB" id="2922289at2759"/>
<comment type="caution">
    <text evidence="2">The sequence shown here is derived from an EMBL/GenBank/DDBJ whole genome shotgun (WGS) entry which is preliminary data.</text>
</comment>
<name>A0A5N5DBQ2_9PEZI</name>
<reference evidence="2 3" key="1">
    <citation type="journal article" date="2019" name="Sci. Rep.">
        <title>A multi-omics analysis of the grapevine pathogen Lasiodiplodia theobromae reveals that temperature affects the expression of virulence- and pathogenicity-related genes.</title>
        <authorList>
            <person name="Felix C."/>
            <person name="Meneses R."/>
            <person name="Goncalves M.F.M."/>
            <person name="Tilleman L."/>
            <person name="Duarte A.S."/>
            <person name="Jorrin-Novo J.V."/>
            <person name="Van de Peer Y."/>
            <person name="Deforce D."/>
            <person name="Van Nieuwerburgh F."/>
            <person name="Esteves A.C."/>
            <person name="Alves A."/>
        </authorList>
    </citation>
    <scope>NUCLEOTIDE SEQUENCE [LARGE SCALE GENOMIC DNA]</scope>
    <source>
        <strain evidence="2 3">LA-SOL3</strain>
    </source>
</reference>
<gene>
    <name evidence="2" type="ORF">DBV05_g6722</name>
</gene>
<dbReference type="AlphaFoldDB" id="A0A5N5DBQ2"/>
<dbReference type="EMBL" id="VCHE01000041">
    <property type="protein sequence ID" value="KAB2574612.1"/>
    <property type="molecule type" value="Genomic_DNA"/>
</dbReference>
<organism evidence="2 3">
    <name type="scientific">Lasiodiplodia theobromae</name>
    <dbReference type="NCBI Taxonomy" id="45133"/>
    <lineage>
        <taxon>Eukaryota</taxon>
        <taxon>Fungi</taxon>
        <taxon>Dikarya</taxon>
        <taxon>Ascomycota</taxon>
        <taxon>Pezizomycotina</taxon>
        <taxon>Dothideomycetes</taxon>
        <taxon>Dothideomycetes incertae sedis</taxon>
        <taxon>Botryosphaeriales</taxon>
        <taxon>Botryosphaeriaceae</taxon>
        <taxon>Lasiodiplodia</taxon>
    </lineage>
</organism>
<dbReference type="PANTHER" id="PTHR40788:SF2">
    <property type="entry name" value="CLR5 DOMAIN-CONTAINING PROTEIN"/>
    <property type="match status" value="1"/>
</dbReference>
<keyword evidence="3" id="KW-1185">Reference proteome</keyword>